<dbReference type="Pfam" id="PF13377">
    <property type="entry name" value="Peripla_BP_3"/>
    <property type="match status" value="1"/>
</dbReference>
<dbReference type="STRING" id="519424.AZF04_02820"/>
<dbReference type="GO" id="GO:0000976">
    <property type="term" value="F:transcription cis-regulatory region binding"/>
    <property type="evidence" value="ECO:0007669"/>
    <property type="project" value="TreeGrafter"/>
</dbReference>
<organism evidence="5 6">
    <name type="scientific">Alkalihalobacillus trypoxylicola</name>
    <dbReference type="NCBI Taxonomy" id="519424"/>
    <lineage>
        <taxon>Bacteria</taxon>
        <taxon>Bacillati</taxon>
        <taxon>Bacillota</taxon>
        <taxon>Bacilli</taxon>
        <taxon>Bacillales</taxon>
        <taxon>Bacillaceae</taxon>
        <taxon>Alkalihalobacillus</taxon>
    </lineage>
</organism>
<dbReference type="EMBL" id="LTAO01000001">
    <property type="protein sequence ID" value="KYG35286.1"/>
    <property type="molecule type" value="Genomic_DNA"/>
</dbReference>
<keyword evidence="6" id="KW-1185">Reference proteome</keyword>
<name>A0A161PLM4_9BACI</name>
<dbReference type="RefSeq" id="WP_061947449.1">
    <property type="nucleotide sequence ID" value="NZ_LTAO01000001.1"/>
</dbReference>
<evidence type="ECO:0000313" key="6">
    <source>
        <dbReference type="Proteomes" id="UP000075806"/>
    </source>
</evidence>
<dbReference type="Pfam" id="PF00356">
    <property type="entry name" value="LacI"/>
    <property type="match status" value="1"/>
</dbReference>
<dbReference type="CDD" id="cd06267">
    <property type="entry name" value="PBP1_LacI_sugar_binding-like"/>
    <property type="match status" value="1"/>
</dbReference>
<evidence type="ECO:0000313" key="5">
    <source>
        <dbReference type="EMBL" id="KYG35286.1"/>
    </source>
</evidence>
<keyword evidence="1" id="KW-0805">Transcription regulation</keyword>
<dbReference type="InterPro" id="IPR046335">
    <property type="entry name" value="LacI/GalR-like_sensor"/>
</dbReference>
<dbReference type="Gene3D" id="3.40.50.2300">
    <property type="match status" value="2"/>
</dbReference>
<evidence type="ECO:0000256" key="2">
    <source>
        <dbReference type="ARBA" id="ARBA00023125"/>
    </source>
</evidence>
<dbReference type="PANTHER" id="PTHR30146">
    <property type="entry name" value="LACI-RELATED TRANSCRIPTIONAL REPRESSOR"/>
    <property type="match status" value="1"/>
</dbReference>
<dbReference type="InterPro" id="IPR010982">
    <property type="entry name" value="Lambda_DNA-bd_dom_sf"/>
</dbReference>
<dbReference type="SUPFAM" id="SSF47413">
    <property type="entry name" value="lambda repressor-like DNA-binding domains"/>
    <property type="match status" value="1"/>
</dbReference>
<dbReference type="OrthoDB" id="9796186at2"/>
<comment type="caution">
    <text evidence="5">The sequence shown here is derived from an EMBL/GenBank/DDBJ whole genome shotgun (WGS) entry which is preliminary data.</text>
</comment>
<dbReference type="GO" id="GO:0003700">
    <property type="term" value="F:DNA-binding transcription factor activity"/>
    <property type="evidence" value="ECO:0007669"/>
    <property type="project" value="TreeGrafter"/>
</dbReference>
<reference evidence="5" key="1">
    <citation type="submission" date="2016-02" db="EMBL/GenBank/DDBJ databases">
        <title>Genome sequence of Bacillus trypoxylicola KCTC 13244(T).</title>
        <authorList>
            <person name="Jeong H."/>
            <person name="Park S.-H."/>
            <person name="Choi S.-K."/>
        </authorList>
    </citation>
    <scope>NUCLEOTIDE SEQUENCE [LARGE SCALE GENOMIC DNA]</scope>
    <source>
        <strain evidence="5">KCTC 13244</strain>
    </source>
</reference>
<dbReference type="PANTHER" id="PTHR30146:SF109">
    <property type="entry name" value="HTH-TYPE TRANSCRIPTIONAL REGULATOR GALS"/>
    <property type="match status" value="1"/>
</dbReference>
<dbReference type="PROSITE" id="PS00356">
    <property type="entry name" value="HTH_LACI_1"/>
    <property type="match status" value="1"/>
</dbReference>
<keyword evidence="2" id="KW-0238">DNA-binding</keyword>
<evidence type="ECO:0000259" key="4">
    <source>
        <dbReference type="PROSITE" id="PS50932"/>
    </source>
</evidence>
<evidence type="ECO:0000256" key="3">
    <source>
        <dbReference type="ARBA" id="ARBA00023163"/>
    </source>
</evidence>
<dbReference type="Proteomes" id="UP000075806">
    <property type="component" value="Unassembled WGS sequence"/>
</dbReference>
<feature type="domain" description="HTH lacI-type" evidence="4">
    <location>
        <begin position="7"/>
        <end position="61"/>
    </location>
</feature>
<dbReference type="PROSITE" id="PS50932">
    <property type="entry name" value="HTH_LACI_2"/>
    <property type="match status" value="1"/>
</dbReference>
<dbReference type="SMART" id="SM00354">
    <property type="entry name" value="HTH_LACI"/>
    <property type="match status" value="1"/>
</dbReference>
<sequence>MIVKKDVTIYDIAKSANVSPATVSRVLTSNPLVKESTRQMVLDKMRESGFTPNESARSLTKKQTNLIGFILPDISNPFFSQVFIEFERLALEKGFTVLLRNSMDNSEIEAIHLREFSERRVECIIFMGGRINKAKPEKKELEEMSTVMKRVPIIMVNGKMKGMNGYNVRTDEVGGIEAAIEYLLALGHRKIAYLGEKKGVTATDIKIATYKKTLKKNQISIVPKWQIYSDFNIEGGRKATRTLLESDQLPTAIMGMNDLVIYGVLKELRMQNIPIRTFSYVGFDDIFLSDIVYPSLTTVNHNYQILSMEMMNLFEMIKKGKEIKRVK</sequence>
<dbReference type="InterPro" id="IPR028082">
    <property type="entry name" value="Peripla_BP_I"/>
</dbReference>
<proteinExistence type="predicted"/>
<accession>A0A161PLM4</accession>
<dbReference type="InterPro" id="IPR000843">
    <property type="entry name" value="HTH_LacI"/>
</dbReference>
<evidence type="ECO:0000256" key="1">
    <source>
        <dbReference type="ARBA" id="ARBA00023015"/>
    </source>
</evidence>
<dbReference type="Gene3D" id="1.10.260.40">
    <property type="entry name" value="lambda repressor-like DNA-binding domains"/>
    <property type="match status" value="1"/>
</dbReference>
<dbReference type="SUPFAM" id="SSF53822">
    <property type="entry name" value="Periplasmic binding protein-like I"/>
    <property type="match status" value="1"/>
</dbReference>
<gene>
    <name evidence="5" type="ORF">AZF04_02820</name>
</gene>
<protein>
    <recommendedName>
        <fullName evidence="4">HTH lacI-type domain-containing protein</fullName>
    </recommendedName>
</protein>
<dbReference type="AlphaFoldDB" id="A0A161PLM4"/>
<dbReference type="CDD" id="cd01392">
    <property type="entry name" value="HTH_LacI"/>
    <property type="match status" value="1"/>
</dbReference>
<keyword evidence="3" id="KW-0804">Transcription</keyword>